<dbReference type="AlphaFoldDB" id="I1Q3H3"/>
<dbReference type="InterPro" id="IPR036047">
    <property type="entry name" value="F-box-like_dom_sf"/>
</dbReference>
<dbReference type="SUPFAM" id="SSF50969">
    <property type="entry name" value="YVTN repeat-like/Quinoprotein amine dehydrogenase"/>
    <property type="match status" value="1"/>
</dbReference>
<dbReference type="Pfam" id="PF00646">
    <property type="entry name" value="F-box"/>
    <property type="match status" value="1"/>
</dbReference>
<evidence type="ECO:0000259" key="1">
    <source>
        <dbReference type="Pfam" id="PF00646"/>
    </source>
</evidence>
<dbReference type="PANTHER" id="PTHR32133">
    <property type="entry name" value="OS07G0120400 PROTEIN"/>
    <property type="match status" value="1"/>
</dbReference>
<reference evidence="2 3" key="2">
    <citation type="submission" date="2018-04" db="EMBL/GenBank/DDBJ databases">
        <title>OglaRS2 (Oryza glaberrima Reference Sequence Version 2).</title>
        <authorList>
            <person name="Zhang J."/>
            <person name="Kudrna D."/>
            <person name="Lee S."/>
            <person name="Talag J."/>
            <person name="Rajasekar S."/>
            <person name="Wing R.A."/>
        </authorList>
    </citation>
    <scope>NUCLEOTIDE SEQUENCE [LARGE SCALE GENOMIC DNA]</scope>
    <source>
        <strain evidence="2 3">cv. IRGC 96717</strain>
    </source>
</reference>
<feature type="domain" description="F-box" evidence="1">
    <location>
        <begin position="19"/>
        <end position="56"/>
    </location>
</feature>
<sequence length="488" mass="53769">MAAPPPPPPRPRHPVADNDDLVGEILLRIPPDDPTRLVRASAVCKRWRRVLADPSFAARHRAFHPRAAAAAAAPVLGVLHNPADRELDRFVPAAASSFRAAAGDRRKHHILDCRHGRVVLYDYDSHYPTDGHIVWDPITGEQHRIPNVMDALTHPAVISGAAAGGGGGSASFIVAFVGVQNWERHFWDAHACFYSSETGEWSVHINIHLDLDGYHLEDRPAALVGGDTLYFVGKSGILLRYRYGLPLRCGRDILGYGITSADVLSVVDPPPGAKRRLRLGYTVVMAAPESDGGGLRLGVLHRHKLALWDREEDGSAAAAARWVWRVAIDLEQVLPWPVGNTKGKERACLAAVAEDPNVIFVGTEEDGVFAVELDSLRIKKVCELGKSQGRFFPFVSYCAESFLSQSDSDTIAKASSDCGQFGDLIECIVIMILVFHFLYTFRHSWDIVQFNSNPTTFAQDKLRRRTAGSIQQILLTGPQWLLSRVPRQ</sequence>
<evidence type="ECO:0000313" key="3">
    <source>
        <dbReference type="Proteomes" id="UP000007306"/>
    </source>
</evidence>
<dbReference type="OMA" id="WSVHINI"/>
<dbReference type="InterPro" id="IPR001810">
    <property type="entry name" value="F-box_dom"/>
</dbReference>
<organism evidence="2 3">
    <name type="scientific">Oryza glaberrima</name>
    <name type="common">African rice</name>
    <dbReference type="NCBI Taxonomy" id="4538"/>
    <lineage>
        <taxon>Eukaryota</taxon>
        <taxon>Viridiplantae</taxon>
        <taxon>Streptophyta</taxon>
        <taxon>Embryophyta</taxon>
        <taxon>Tracheophyta</taxon>
        <taxon>Spermatophyta</taxon>
        <taxon>Magnoliopsida</taxon>
        <taxon>Liliopsida</taxon>
        <taxon>Poales</taxon>
        <taxon>Poaceae</taxon>
        <taxon>BOP clade</taxon>
        <taxon>Oryzoideae</taxon>
        <taxon>Oryzeae</taxon>
        <taxon>Oryzinae</taxon>
        <taxon>Oryza</taxon>
    </lineage>
</organism>
<name>I1Q3H3_ORYGL</name>
<dbReference type="Gene3D" id="1.20.1280.50">
    <property type="match status" value="1"/>
</dbReference>
<protein>
    <recommendedName>
        <fullName evidence="1">F-box domain-containing protein</fullName>
    </recommendedName>
</protein>
<reference evidence="2" key="1">
    <citation type="submission" date="2015-06" db="UniProtKB">
        <authorList>
            <consortium name="EnsemblPlants"/>
        </authorList>
    </citation>
    <scope>IDENTIFICATION</scope>
</reference>
<dbReference type="PANTHER" id="PTHR32133:SF409">
    <property type="entry name" value="F-BOX DOMAIN-CONTAINING PROTEIN"/>
    <property type="match status" value="1"/>
</dbReference>
<dbReference type="eggNOG" id="ENOG502R40U">
    <property type="taxonomic scope" value="Eukaryota"/>
</dbReference>
<dbReference type="EnsemblPlants" id="ORGLA06G0168600.1">
    <property type="protein sequence ID" value="ORGLA06G0168600.1"/>
    <property type="gene ID" value="ORGLA06G0168600"/>
</dbReference>
<keyword evidence="3" id="KW-1185">Reference proteome</keyword>
<dbReference type="SUPFAM" id="SSF81383">
    <property type="entry name" value="F-box domain"/>
    <property type="match status" value="1"/>
</dbReference>
<dbReference type="InterPro" id="IPR011044">
    <property type="entry name" value="Quino_amine_DH_bsu"/>
</dbReference>
<dbReference type="Gramene" id="ORGLA06G0168600.1">
    <property type="protein sequence ID" value="ORGLA06G0168600.1"/>
    <property type="gene ID" value="ORGLA06G0168600"/>
</dbReference>
<dbReference type="Proteomes" id="UP000007306">
    <property type="component" value="Chromosome 6"/>
</dbReference>
<accession>I1Q3H3</accession>
<evidence type="ECO:0000313" key="2">
    <source>
        <dbReference type="EnsemblPlants" id="ORGLA06G0168600.1"/>
    </source>
</evidence>
<dbReference type="HOGENOM" id="CLU_017945_2_0_1"/>
<proteinExistence type="predicted"/>